<dbReference type="AlphaFoldDB" id="A0A7R6P591"/>
<gene>
    <name evidence="1" type="ORF">AMJAP_2868</name>
</gene>
<reference evidence="1 2" key="1">
    <citation type="journal article" date="2008" name="Int. J. Syst. Evol. Microbiol.">
        <title>Amphritea japonica sp. nov. and Amphritea balenae sp. nov., isolated from the sediment adjacent to sperm whale carcasses off Kagoshima, Japan.</title>
        <authorList>
            <person name="Miyazaki M."/>
            <person name="Nogi Y."/>
            <person name="Fujiwara Y."/>
            <person name="Kawato M."/>
            <person name="Nagahama T."/>
            <person name="Kubokawa K."/>
            <person name="Horikoshi K."/>
        </authorList>
    </citation>
    <scope>NUCLEOTIDE SEQUENCE [LARGE SCALE GENOMIC DNA]</scope>
    <source>
        <strain evidence="1 2">ATCC BAA-1530</strain>
    </source>
</reference>
<evidence type="ECO:0000313" key="1">
    <source>
        <dbReference type="EMBL" id="BBB27454.1"/>
    </source>
</evidence>
<sequence>MNMQEREIKLLFKAGVFDSCQAAPVSIARGWQLKFITKQAEVMTLDLQRSRKEREFKSLDGAAAVARRIGFEWLNVQIGDMEWQEKV</sequence>
<name>A0A7R6P591_9GAMM</name>
<dbReference type="EMBL" id="AP014545">
    <property type="protein sequence ID" value="BBB27454.1"/>
    <property type="molecule type" value="Genomic_DNA"/>
</dbReference>
<organism evidence="1 2">
    <name type="scientific">Amphritea japonica ATCC BAA-1530</name>
    <dbReference type="NCBI Taxonomy" id="1278309"/>
    <lineage>
        <taxon>Bacteria</taxon>
        <taxon>Pseudomonadati</taxon>
        <taxon>Pseudomonadota</taxon>
        <taxon>Gammaproteobacteria</taxon>
        <taxon>Oceanospirillales</taxon>
        <taxon>Oceanospirillaceae</taxon>
        <taxon>Amphritea</taxon>
    </lineage>
</organism>
<keyword evidence="2" id="KW-1185">Reference proteome</keyword>
<dbReference type="KEGG" id="ajp:AMJAP_2868"/>
<protein>
    <submittedName>
        <fullName evidence="1">Uncharacterized protein</fullName>
    </submittedName>
</protein>
<evidence type="ECO:0000313" key="2">
    <source>
        <dbReference type="Proteomes" id="UP000595663"/>
    </source>
</evidence>
<proteinExistence type="predicted"/>
<dbReference type="Proteomes" id="UP000595663">
    <property type="component" value="Chromosome"/>
</dbReference>
<accession>A0A7R6P591</accession>